<dbReference type="InParanoid" id="A0DL21"/>
<dbReference type="Proteomes" id="UP000000600">
    <property type="component" value="Unassembled WGS sequence"/>
</dbReference>
<dbReference type="AlphaFoldDB" id="A0DL21"/>
<dbReference type="EMBL" id="CT868485">
    <property type="protein sequence ID" value="CAK83738.1"/>
    <property type="molecule type" value="Genomic_DNA"/>
</dbReference>
<reference evidence="1 2" key="1">
    <citation type="journal article" date="2006" name="Nature">
        <title>Global trends of whole-genome duplications revealed by the ciliate Paramecium tetraurelia.</title>
        <authorList>
            <consortium name="Genoscope"/>
            <person name="Aury J.-M."/>
            <person name="Jaillon O."/>
            <person name="Duret L."/>
            <person name="Noel B."/>
            <person name="Jubin C."/>
            <person name="Porcel B.M."/>
            <person name="Segurens B."/>
            <person name="Daubin V."/>
            <person name="Anthouard V."/>
            <person name="Aiach N."/>
            <person name="Arnaiz O."/>
            <person name="Billaut A."/>
            <person name="Beisson J."/>
            <person name="Blanc I."/>
            <person name="Bouhouche K."/>
            <person name="Camara F."/>
            <person name="Duharcourt S."/>
            <person name="Guigo R."/>
            <person name="Gogendeau D."/>
            <person name="Katinka M."/>
            <person name="Keller A.-M."/>
            <person name="Kissmehl R."/>
            <person name="Klotz C."/>
            <person name="Koll F."/>
            <person name="Le Moue A."/>
            <person name="Lepere C."/>
            <person name="Malinsky S."/>
            <person name="Nowacki M."/>
            <person name="Nowak J.K."/>
            <person name="Plattner H."/>
            <person name="Poulain J."/>
            <person name="Ruiz F."/>
            <person name="Serrano V."/>
            <person name="Zagulski M."/>
            <person name="Dessen P."/>
            <person name="Betermier M."/>
            <person name="Weissenbach J."/>
            <person name="Scarpelli C."/>
            <person name="Schachter V."/>
            <person name="Sperling L."/>
            <person name="Meyer E."/>
            <person name="Cohen J."/>
            <person name="Wincker P."/>
        </authorList>
    </citation>
    <scope>NUCLEOTIDE SEQUENCE [LARGE SCALE GENOMIC DNA]</scope>
    <source>
        <strain evidence="1 2">Stock d4-2</strain>
    </source>
</reference>
<dbReference type="RefSeq" id="XP_001451135.1">
    <property type="nucleotide sequence ID" value="XM_001451098.1"/>
</dbReference>
<dbReference type="GeneID" id="5036920"/>
<dbReference type="KEGG" id="ptm:GSPATT00018055001"/>
<proteinExistence type="predicted"/>
<dbReference type="HOGENOM" id="CLU_2297126_0_0_1"/>
<protein>
    <submittedName>
        <fullName evidence="1">Uncharacterized protein</fullName>
    </submittedName>
</protein>
<accession>A0DL21</accession>
<name>A0DL21_PARTE</name>
<evidence type="ECO:0000313" key="1">
    <source>
        <dbReference type="EMBL" id="CAK83738.1"/>
    </source>
</evidence>
<gene>
    <name evidence="1" type="ORF">GSPATT00018055001</name>
</gene>
<sequence length="101" mass="11713">MNNPAQPNFNFNSLTTNLEEDLDCGNVPSYASSLWGTNKRDKKDYILTNNKLHSDSNKTFKSIIKLSNTKNFNSKRYKLNFDSVDYQTPPKNKETKLKFIE</sequence>
<organism evidence="1 2">
    <name type="scientific">Paramecium tetraurelia</name>
    <dbReference type="NCBI Taxonomy" id="5888"/>
    <lineage>
        <taxon>Eukaryota</taxon>
        <taxon>Sar</taxon>
        <taxon>Alveolata</taxon>
        <taxon>Ciliophora</taxon>
        <taxon>Intramacronucleata</taxon>
        <taxon>Oligohymenophorea</taxon>
        <taxon>Peniculida</taxon>
        <taxon>Parameciidae</taxon>
        <taxon>Paramecium</taxon>
    </lineage>
</organism>
<keyword evidence="2" id="KW-1185">Reference proteome</keyword>
<evidence type="ECO:0000313" key="2">
    <source>
        <dbReference type="Proteomes" id="UP000000600"/>
    </source>
</evidence>